<keyword evidence="3 7" id="KW-1133">Transmembrane helix</keyword>
<dbReference type="HOGENOM" id="CLU_033631_1_1_6"/>
<name>K7AZ87_9ALTE</name>
<dbReference type="STRING" id="1129794.C427_2124"/>
<evidence type="ECO:0000313" key="9">
    <source>
        <dbReference type="EMBL" id="AGH44233.1"/>
    </source>
</evidence>
<dbReference type="InterPro" id="IPR006694">
    <property type="entry name" value="Fatty_acid_hydroxylase"/>
</dbReference>
<sequence>MNEIDTRLLEFNDFFTAVAIIGFIFYVLTVIESIFDVATKRRLEWKQTMANVTIEIGNRILDNTVISAIFIIGFITTEQFAFSTIPVTWWSWLLAIIAVDFTYYWMHRIEHERRILWAVHSVHHSSQEYNLTTALRLSWLESLYEWIFFVPLLLIGFDAIQVLASLFAVVLYQTWIHTEKVDKLGWLDGVLNTPSVHRVHHATNAHYIDKNYGGILILWDRLFGTYQFENEKPVYGLTTQLKSSNPFTINFREFRTIYKEVIRAESASHKVSYALGRTGWKPNELLQKTEGE</sequence>
<dbReference type="Proteomes" id="UP000011864">
    <property type="component" value="Chromosome"/>
</dbReference>
<feature type="transmembrane region" description="Helical" evidence="7">
    <location>
        <begin position="146"/>
        <end position="172"/>
    </location>
</feature>
<evidence type="ECO:0000256" key="4">
    <source>
        <dbReference type="ARBA" id="ARBA00023002"/>
    </source>
</evidence>
<dbReference type="GO" id="GO:0006643">
    <property type="term" value="P:membrane lipid metabolic process"/>
    <property type="evidence" value="ECO:0007669"/>
    <property type="project" value="TreeGrafter"/>
</dbReference>
<dbReference type="OrthoDB" id="9770329at2"/>
<feature type="transmembrane region" description="Helical" evidence="7">
    <location>
        <begin position="89"/>
        <end position="106"/>
    </location>
</feature>
<feature type="transmembrane region" description="Helical" evidence="7">
    <location>
        <begin position="14"/>
        <end position="39"/>
    </location>
</feature>
<dbReference type="GO" id="GO:0008610">
    <property type="term" value="P:lipid biosynthetic process"/>
    <property type="evidence" value="ECO:0007669"/>
    <property type="project" value="InterPro"/>
</dbReference>
<dbReference type="GO" id="GO:0050479">
    <property type="term" value="F:glyceryl-ether monooxygenase activity"/>
    <property type="evidence" value="ECO:0007669"/>
    <property type="project" value="TreeGrafter"/>
</dbReference>
<dbReference type="PATRIC" id="fig|1129794.4.peg.2101"/>
<dbReference type="GO" id="GO:0012505">
    <property type="term" value="C:endomembrane system"/>
    <property type="evidence" value="ECO:0007669"/>
    <property type="project" value="UniProtKB-SubCell"/>
</dbReference>
<dbReference type="PANTHER" id="PTHR21624:SF1">
    <property type="entry name" value="ALKYLGLYCEROL MONOOXYGENASE"/>
    <property type="match status" value="1"/>
</dbReference>
<evidence type="ECO:0000256" key="2">
    <source>
        <dbReference type="ARBA" id="ARBA00022692"/>
    </source>
</evidence>
<keyword evidence="2 7" id="KW-0812">Transmembrane</keyword>
<keyword evidence="6 7" id="KW-0472">Membrane</keyword>
<feature type="transmembrane region" description="Helical" evidence="7">
    <location>
        <begin position="60"/>
        <end position="77"/>
    </location>
</feature>
<dbReference type="AlphaFoldDB" id="K7AZ87"/>
<keyword evidence="10" id="KW-1185">Reference proteome</keyword>
<accession>K7AZ87</accession>
<dbReference type="KEGG" id="gps:C427_2124"/>
<organism evidence="9 10">
    <name type="scientific">Paraglaciecola psychrophila 170</name>
    <dbReference type="NCBI Taxonomy" id="1129794"/>
    <lineage>
        <taxon>Bacteria</taxon>
        <taxon>Pseudomonadati</taxon>
        <taxon>Pseudomonadota</taxon>
        <taxon>Gammaproteobacteria</taxon>
        <taxon>Alteromonadales</taxon>
        <taxon>Alteromonadaceae</taxon>
        <taxon>Paraglaciecola</taxon>
    </lineage>
</organism>
<feature type="domain" description="Fatty acid hydroxylase" evidence="8">
    <location>
        <begin position="92"/>
        <end position="225"/>
    </location>
</feature>
<dbReference type="Pfam" id="PF04116">
    <property type="entry name" value="FA_hydroxylase"/>
    <property type="match status" value="1"/>
</dbReference>
<evidence type="ECO:0000313" key="10">
    <source>
        <dbReference type="Proteomes" id="UP000011864"/>
    </source>
</evidence>
<evidence type="ECO:0000256" key="7">
    <source>
        <dbReference type="SAM" id="Phobius"/>
    </source>
</evidence>
<keyword evidence="5" id="KW-0443">Lipid metabolism</keyword>
<comment type="subcellular location">
    <subcellularLocation>
        <location evidence="1">Endomembrane system</location>
        <topology evidence="1">Multi-pass membrane protein</topology>
    </subcellularLocation>
</comment>
<protein>
    <recommendedName>
        <fullName evidence="8">Fatty acid hydroxylase domain-containing protein</fullName>
    </recommendedName>
</protein>
<evidence type="ECO:0000256" key="1">
    <source>
        <dbReference type="ARBA" id="ARBA00004127"/>
    </source>
</evidence>
<dbReference type="EMBL" id="CP003837">
    <property type="protein sequence ID" value="AGH44233.1"/>
    <property type="molecule type" value="Genomic_DNA"/>
</dbReference>
<proteinExistence type="predicted"/>
<evidence type="ECO:0000256" key="3">
    <source>
        <dbReference type="ARBA" id="ARBA00022989"/>
    </source>
</evidence>
<evidence type="ECO:0000259" key="8">
    <source>
        <dbReference type="Pfam" id="PF04116"/>
    </source>
</evidence>
<evidence type="ECO:0000256" key="6">
    <source>
        <dbReference type="ARBA" id="ARBA00023136"/>
    </source>
</evidence>
<dbReference type="eggNOG" id="COG3000">
    <property type="taxonomic scope" value="Bacteria"/>
</dbReference>
<dbReference type="InterPro" id="IPR051689">
    <property type="entry name" value="Sterol_desaturase/TMEM195"/>
</dbReference>
<dbReference type="RefSeq" id="WP_007643361.1">
    <property type="nucleotide sequence ID" value="NC_020514.1"/>
</dbReference>
<dbReference type="GO" id="GO:0005506">
    <property type="term" value="F:iron ion binding"/>
    <property type="evidence" value="ECO:0007669"/>
    <property type="project" value="InterPro"/>
</dbReference>
<reference evidence="9 10" key="1">
    <citation type="journal article" date="2013" name="Genome Announc.">
        <title>Complete Genome Sequence of Glaciecola psychrophila Strain 170T.</title>
        <authorList>
            <person name="Yin J."/>
            <person name="Chen J."/>
            <person name="Liu G."/>
            <person name="Yu Y."/>
            <person name="Song L."/>
            <person name="Wang X."/>
            <person name="Qu X."/>
        </authorList>
    </citation>
    <scope>NUCLEOTIDE SEQUENCE [LARGE SCALE GENOMIC DNA]</scope>
    <source>
        <strain evidence="9 10">170</strain>
    </source>
</reference>
<keyword evidence="4" id="KW-0560">Oxidoreductase</keyword>
<evidence type="ECO:0000256" key="5">
    <source>
        <dbReference type="ARBA" id="ARBA00023098"/>
    </source>
</evidence>
<gene>
    <name evidence="9" type="ORF">C427_2124</name>
</gene>
<dbReference type="PANTHER" id="PTHR21624">
    <property type="entry name" value="STEROL DESATURASE-RELATED PROTEIN"/>
    <property type="match status" value="1"/>
</dbReference>
<dbReference type="GO" id="GO:0016020">
    <property type="term" value="C:membrane"/>
    <property type="evidence" value="ECO:0007669"/>
    <property type="project" value="GOC"/>
</dbReference>